<organism evidence="5 6">
    <name type="scientific">Aquirufa antheringensis</name>
    <dbReference type="NCBI Taxonomy" id="2516559"/>
    <lineage>
        <taxon>Bacteria</taxon>
        <taxon>Pseudomonadati</taxon>
        <taxon>Bacteroidota</taxon>
        <taxon>Cytophagia</taxon>
        <taxon>Cytophagales</taxon>
        <taxon>Flectobacillaceae</taxon>
        <taxon>Aquirufa</taxon>
    </lineage>
</organism>
<protein>
    <submittedName>
        <fullName evidence="5">Type II toxin-antitoxin system HipA family toxin</fullName>
    </submittedName>
</protein>
<keyword evidence="2" id="KW-0808">Transferase</keyword>
<dbReference type="EMBL" id="SEWY01000003">
    <property type="protein sequence ID" value="TBH72966.1"/>
    <property type="molecule type" value="Genomic_DNA"/>
</dbReference>
<keyword evidence="6" id="KW-1185">Reference proteome</keyword>
<dbReference type="Gene3D" id="1.10.1070.20">
    <property type="match status" value="1"/>
</dbReference>
<dbReference type="PANTHER" id="PTHR37419">
    <property type="entry name" value="SERINE/THREONINE-PROTEIN KINASE TOXIN HIPA"/>
    <property type="match status" value="1"/>
</dbReference>
<comment type="similarity">
    <text evidence="1">Belongs to the HipA Ser/Thr kinase family.</text>
</comment>
<dbReference type="GO" id="GO:0005829">
    <property type="term" value="C:cytosol"/>
    <property type="evidence" value="ECO:0007669"/>
    <property type="project" value="TreeGrafter"/>
</dbReference>
<dbReference type="OrthoDB" id="9805913at2"/>
<evidence type="ECO:0000313" key="5">
    <source>
        <dbReference type="EMBL" id="TBH72966.1"/>
    </source>
</evidence>
<evidence type="ECO:0000256" key="3">
    <source>
        <dbReference type="ARBA" id="ARBA00022777"/>
    </source>
</evidence>
<feature type="domain" description="HipA-like C-terminal" evidence="4">
    <location>
        <begin position="60"/>
        <end position="292"/>
    </location>
</feature>
<evidence type="ECO:0000256" key="1">
    <source>
        <dbReference type="ARBA" id="ARBA00010164"/>
    </source>
</evidence>
<dbReference type="GO" id="GO:0004674">
    <property type="term" value="F:protein serine/threonine kinase activity"/>
    <property type="evidence" value="ECO:0007669"/>
    <property type="project" value="TreeGrafter"/>
</dbReference>
<dbReference type="Pfam" id="PF07804">
    <property type="entry name" value="HipA_C"/>
    <property type="match status" value="1"/>
</dbReference>
<accession>A0A4Q9BAW5</accession>
<dbReference type="AlphaFoldDB" id="A0A4Q9BAW5"/>
<gene>
    <name evidence="5" type="ORF">EWU20_06215</name>
</gene>
<keyword evidence="3" id="KW-0418">Kinase</keyword>
<evidence type="ECO:0000313" key="6">
    <source>
        <dbReference type="Proteomes" id="UP000293583"/>
    </source>
</evidence>
<name>A0A4Q9BAW5_9BACT</name>
<dbReference type="PANTHER" id="PTHR37419:SF1">
    <property type="entry name" value="SERINE_THREONINE-PROTEIN KINASE TOXIN HIPA"/>
    <property type="match status" value="1"/>
</dbReference>
<dbReference type="InterPro" id="IPR052028">
    <property type="entry name" value="HipA_Ser/Thr_kinase"/>
</dbReference>
<dbReference type="RefSeq" id="WP_130923135.1">
    <property type="nucleotide sequence ID" value="NZ_JAANOL010000006.1"/>
</dbReference>
<evidence type="ECO:0000256" key="2">
    <source>
        <dbReference type="ARBA" id="ARBA00022679"/>
    </source>
</evidence>
<reference evidence="5 6" key="1">
    <citation type="submission" date="2019-02" db="EMBL/GenBank/DDBJ databases">
        <title>Genome of a new Bacteroidetes strain.</title>
        <authorList>
            <person name="Pitt A."/>
        </authorList>
    </citation>
    <scope>NUCLEOTIDE SEQUENCE [LARGE SCALE GENOMIC DNA]</scope>
    <source>
        <strain evidence="5 6">103A-SOEBACH</strain>
    </source>
</reference>
<comment type="caution">
    <text evidence="5">The sequence shown here is derived from an EMBL/GenBank/DDBJ whole genome shotgun (WGS) entry which is preliminary data.</text>
</comment>
<evidence type="ECO:0000259" key="4">
    <source>
        <dbReference type="Pfam" id="PF07804"/>
    </source>
</evidence>
<sequence length="328" mass="37467">MNIPLLSYCPSTLAKGHSSYCRSAIQRLFSSHKVHHVLPYDSPASSDEVSGIFFENRTIMSISGVQEKFSLLLEKNKLRLAQPGESGHYLLKPIPTLGKNKHLMPANEHLTMQIAKQVFQIDTAENGIVFFQNGEMAYLTKRFDRDEAGLKRGKEDFAVLANRTPQTHGANYKYEGNYLELFQIMQQYVPAYATEAPKLFKIILFNYLFSNGDAHLKNFSLLETVDGDYILSPAYDLLNSQLHIADSDFALLGGLYPKAQYQGKLINQFIHLGKMANIPEKMVERILEQMQANSTEIETLIRRSFLEESAQKNYYQSYQGRLKRLKYT</sequence>
<dbReference type="Proteomes" id="UP000293583">
    <property type="component" value="Unassembled WGS sequence"/>
</dbReference>
<proteinExistence type="inferred from homology"/>
<dbReference type="InterPro" id="IPR012893">
    <property type="entry name" value="HipA-like_C"/>
</dbReference>